<evidence type="ECO:0000313" key="3">
    <source>
        <dbReference type="EMBL" id="EPS37077.1"/>
    </source>
</evidence>
<dbReference type="SUPFAM" id="SSF55144">
    <property type="entry name" value="LigT-like"/>
    <property type="match status" value="1"/>
</dbReference>
<gene>
    <name evidence="3" type="ORF">H072_9326</name>
</gene>
<protein>
    <recommendedName>
        <fullName evidence="2">DUF1868 domain-containing protein</fullName>
    </recommendedName>
</protein>
<proteinExistence type="predicted"/>
<evidence type="ECO:0000256" key="1">
    <source>
        <dbReference type="SAM" id="Phobius"/>
    </source>
</evidence>
<keyword evidence="1" id="KW-0812">Transmembrane</keyword>
<dbReference type="Gene3D" id="3.90.1140.10">
    <property type="entry name" value="Cyclic phosphodiesterase"/>
    <property type="match status" value="1"/>
</dbReference>
<dbReference type="eggNOG" id="ENOG502S6KF">
    <property type="taxonomic scope" value="Eukaryota"/>
</dbReference>
<name>S8BPD6_DACHA</name>
<dbReference type="AlphaFoldDB" id="S8BPD6"/>
<evidence type="ECO:0000259" key="2">
    <source>
        <dbReference type="Pfam" id="PF08975"/>
    </source>
</evidence>
<reference evidence="4" key="2">
    <citation type="submission" date="2013-04" db="EMBL/GenBank/DDBJ databases">
        <title>Genomic mechanisms accounting for the adaptation to parasitism in nematode-trapping fungi.</title>
        <authorList>
            <person name="Ahren D.G."/>
        </authorList>
    </citation>
    <scope>NUCLEOTIDE SEQUENCE [LARGE SCALE GENOMIC DNA]</scope>
    <source>
        <strain evidence="4">CBS 200.50</strain>
    </source>
</reference>
<dbReference type="Pfam" id="PF08975">
    <property type="entry name" value="2H-phosphodiest"/>
    <property type="match status" value="1"/>
</dbReference>
<keyword evidence="1" id="KW-0472">Membrane</keyword>
<reference evidence="3 4" key="1">
    <citation type="journal article" date="2013" name="PLoS Genet.">
        <title>Genomic mechanisms accounting for the adaptation to parasitism in nematode-trapping fungi.</title>
        <authorList>
            <person name="Meerupati T."/>
            <person name="Andersson K.M."/>
            <person name="Friman E."/>
            <person name="Kumar D."/>
            <person name="Tunlid A."/>
            <person name="Ahren D."/>
        </authorList>
    </citation>
    <scope>NUCLEOTIDE SEQUENCE [LARGE SCALE GENOMIC DNA]</scope>
    <source>
        <strain evidence="3 4">CBS 200.50</strain>
    </source>
</reference>
<keyword evidence="4" id="KW-1185">Reference proteome</keyword>
<sequence length="274" mass="31227">MAIRPKPTAVFLLLVASFIIYVFYPYQMSSPEVFKGPVSDERFDPNRPYPIGVPSKFDVDGKVQPYAGCTVTSPLSSSSELHVSLVSLYEKLAASHLSNLYALLPTTSWHMTVFEGLTNPERDYWPKYLKDKSMDEVVAIFKSKLENFDLQCELPFRLSVVGFDPLQKAGVWYGIGLTIVGRSDGELVRIKALRDRLSDALGYQMPWHQSYGLHISMGYLIRKLTEVQEKELRSLVMDHFATMSKDFELEVVEFSTFKDMFAFEPLIPLKNKTI</sequence>
<dbReference type="OrthoDB" id="2877829at2759"/>
<evidence type="ECO:0000313" key="4">
    <source>
        <dbReference type="Proteomes" id="UP000015100"/>
    </source>
</evidence>
<feature type="domain" description="DUF1868" evidence="2">
    <location>
        <begin position="56"/>
        <end position="165"/>
    </location>
</feature>
<accession>S8BPD6</accession>
<dbReference type="InterPro" id="IPR009097">
    <property type="entry name" value="Cyclic_Pdiesterase"/>
</dbReference>
<comment type="caution">
    <text evidence="3">The sequence shown here is derived from an EMBL/GenBank/DDBJ whole genome shotgun (WGS) entry which is preliminary data.</text>
</comment>
<dbReference type="EMBL" id="AQGS01000759">
    <property type="protein sequence ID" value="EPS37077.1"/>
    <property type="molecule type" value="Genomic_DNA"/>
</dbReference>
<dbReference type="InterPro" id="IPR015069">
    <property type="entry name" value="2H-PEstase_DUF1868"/>
</dbReference>
<keyword evidence="1" id="KW-1133">Transmembrane helix</keyword>
<organism evidence="3 4">
    <name type="scientific">Dactylellina haptotyla (strain CBS 200.50)</name>
    <name type="common">Nematode-trapping fungus</name>
    <name type="synonym">Monacrosporium haptotylum</name>
    <dbReference type="NCBI Taxonomy" id="1284197"/>
    <lineage>
        <taxon>Eukaryota</taxon>
        <taxon>Fungi</taxon>
        <taxon>Dikarya</taxon>
        <taxon>Ascomycota</taxon>
        <taxon>Pezizomycotina</taxon>
        <taxon>Orbiliomycetes</taxon>
        <taxon>Orbiliales</taxon>
        <taxon>Orbiliaceae</taxon>
        <taxon>Dactylellina</taxon>
    </lineage>
</organism>
<dbReference type="HOGENOM" id="CLU_073317_0_0_1"/>
<dbReference type="OMA" id="SLHMTLF"/>
<feature type="transmembrane region" description="Helical" evidence="1">
    <location>
        <begin position="7"/>
        <end position="26"/>
    </location>
</feature>
<dbReference type="Proteomes" id="UP000015100">
    <property type="component" value="Unassembled WGS sequence"/>
</dbReference>